<feature type="transmembrane region" description="Helical" evidence="9">
    <location>
        <begin position="40"/>
        <end position="58"/>
    </location>
</feature>
<evidence type="ECO:0000256" key="1">
    <source>
        <dbReference type="ARBA" id="ARBA00004141"/>
    </source>
</evidence>
<evidence type="ECO:0000313" key="10">
    <source>
        <dbReference type="EMBL" id="CAF1209377.1"/>
    </source>
</evidence>
<comment type="caution">
    <text evidence="11">The sequence shown here is derived from an EMBL/GenBank/DDBJ whole genome shotgun (WGS) entry which is preliminary data.</text>
</comment>
<evidence type="ECO:0000256" key="8">
    <source>
        <dbReference type="SAM" id="MobiDB-lite"/>
    </source>
</evidence>
<keyword evidence="14" id="KW-1185">Reference proteome</keyword>
<dbReference type="GO" id="GO:0035673">
    <property type="term" value="F:oligopeptide transmembrane transporter activity"/>
    <property type="evidence" value="ECO:0007669"/>
    <property type="project" value="InterPro"/>
</dbReference>
<feature type="transmembrane region" description="Helical" evidence="9">
    <location>
        <begin position="234"/>
        <end position="253"/>
    </location>
</feature>
<reference evidence="11" key="1">
    <citation type="submission" date="2021-02" db="EMBL/GenBank/DDBJ databases">
        <authorList>
            <person name="Nowell W R."/>
        </authorList>
    </citation>
    <scope>NUCLEOTIDE SEQUENCE</scope>
</reference>
<dbReference type="OrthoDB" id="9986677at2759"/>
<sequence length="772" mass="87608">MGRFRFFLIVFIVQFVYYWIPGYFMPILTSFSIICFINDNNIVLGQLTGFYGLGIGALQLDWQSVTAFLQSPILYPWWALLNVLVGFIGIYWIIVPILYYTHADAKLLPIFSGDSYAKDGTLYNYSLITDDGVRLNQTAYEQYGDAVLTPTFEVTFCIQVAVITAIIVHVILYHGKFILKQFNMSVYEATNDVHGSLMAKLAKEVPEYWYTLLFLSLFVCSAIVCELAALMPWYYLFVIISIDFVLLLPSGIIKAITNQDIDLDLLMSLLGGLVLKGNAVANMTFRTYGYTAQRRSLTFIGCLKLGHYMKIPPRVMFTMLVVSTLIGSTMSYVAAYIIINYFKGLCSNNNWLCPKVRVFKEISHYLGTIGTANFLHAHSVTPYFFLVGALCPIPAWLLHKRFPKVRWLKYVHFPVMLASLSQIPPIHTATYPTWIFIGFIFNYVIQKRAPDWWNKYAYIFSAAMSAGVGAALIFVAFLPAFPVHWWGNAQNEVEGDGCKYSTANYYGVEPSIPRPRMEILEDKFELYLDYHLITQTASSETALALLLSLYNIFEIRFTHNNRCAHTLYGIIFADGNELGKGLRTILASWDYRIKNRSTIQRTIPTTTTNNGRVYTQIVPSIKPATSTITDSHTNSFEDDDDDLIQSSGITTIQLQKQFSEATAMRTEQLKPDDTILKSTLAVATSVRKENEPHTKSSLTIEAVVYSSSTTENQKEESERPLSSATVSSEQVELQQKQMLRAVCLTDITNIGVNTRKRPKRSTRLQVKRVRRR</sequence>
<evidence type="ECO:0000313" key="13">
    <source>
        <dbReference type="EMBL" id="CAF4255611.1"/>
    </source>
</evidence>
<organism evidence="11 14">
    <name type="scientific">Didymodactylos carnosus</name>
    <dbReference type="NCBI Taxonomy" id="1234261"/>
    <lineage>
        <taxon>Eukaryota</taxon>
        <taxon>Metazoa</taxon>
        <taxon>Spiralia</taxon>
        <taxon>Gnathifera</taxon>
        <taxon>Rotifera</taxon>
        <taxon>Eurotatoria</taxon>
        <taxon>Bdelloidea</taxon>
        <taxon>Philodinida</taxon>
        <taxon>Philodinidae</taxon>
        <taxon>Didymodactylos</taxon>
    </lineage>
</organism>
<dbReference type="Proteomes" id="UP000677228">
    <property type="component" value="Unassembled WGS sequence"/>
</dbReference>
<keyword evidence="7 9" id="KW-0472">Membrane</keyword>
<dbReference type="GO" id="GO:0016020">
    <property type="term" value="C:membrane"/>
    <property type="evidence" value="ECO:0007669"/>
    <property type="project" value="UniProtKB-SubCell"/>
</dbReference>
<dbReference type="GO" id="GO:0015031">
    <property type="term" value="P:protein transport"/>
    <property type="evidence" value="ECO:0007669"/>
    <property type="project" value="UniProtKB-KW"/>
</dbReference>
<feature type="transmembrane region" description="Helical" evidence="9">
    <location>
        <begin position="532"/>
        <end position="553"/>
    </location>
</feature>
<feature type="transmembrane region" description="Helical" evidence="9">
    <location>
        <begin position="429"/>
        <end position="445"/>
    </location>
</feature>
<dbReference type="EMBL" id="CAJNOK010014654">
    <property type="protein sequence ID" value="CAF1209377.1"/>
    <property type="molecule type" value="Genomic_DNA"/>
</dbReference>
<keyword evidence="4" id="KW-0571">Peptide transport</keyword>
<feature type="transmembrane region" description="Helical" evidence="9">
    <location>
        <begin position="457"/>
        <end position="481"/>
    </location>
</feature>
<dbReference type="InterPro" id="IPR004648">
    <property type="entry name" value="Oligpept_transpt"/>
</dbReference>
<evidence type="ECO:0000256" key="4">
    <source>
        <dbReference type="ARBA" id="ARBA00022856"/>
    </source>
</evidence>
<dbReference type="EMBL" id="CAJNOQ010015859">
    <property type="protein sequence ID" value="CAF1370040.1"/>
    <property type="molecule type" value="Genomic_DNA"/>
</dbReference>
<evidence type="ECO:0000313" key="12">
    <source>
        <dbReference type="EMBL" id="CAF4018445.1"/>
    </source>
</evidence>
<keyword evidence="2" id="KW-0813">Transport</keyword>
<evidence type="ECO:0000256" key="3">
    <source>
        <dbReference type="ARBA" id="ARBA00022692"/>
    </source>
</evidence>
<keyword evidence="3 9" id="KW-0812">Transmembrane</keyword>
<dbReference type="PANTHER" id="PTHR22601">
    <property type="entry name" value="ISP4 LIKE PROTEIN"/>
    <property type="match status" value="1"/>
</dbReference>
<proteinExistence type="predicted"/>
<dbReference type="NCBIfam" id="TIGR00728">
    <property type="entry name" value="OPT_sfam"/>
    <property type="match status" value="1"/>
</dbReference>
<feature type="transmembrane region" description="Helical" evidence="9">
    <location>
        <begin position="156"/>
        <end position="175"/>
    </location>
</feature>
<feature type="region of interest" description="Disordered" evidence="8">
    <location>
        <begin position="709"/>
        <end position="729"/>
    </location>
</feature>
<evidence type="ECO:0000256" key="9">
    <source>
        <dbReference type="SAM" id="Phobius"/>
    </source>
</evidence>
<dbReference type="EMBL" id="CAJOBC010074966">
    <property type="protein sequence ID" value="CAF4255611.1"/>
    <property type="molecule type" value="Genomic_DNA"/>
</dbReference>
<feature type="transmembrane region" description="Helical" evidence="9">
    <location>
        <begin position="6"/>
        <end position="28"/>
    </location>
</feature>
<gene>
    <name evidence="11" type="ORF">GPM918_LOCUS31809</name>
    <name evidence="10" type="ORF">OVA965_LOCUS24373</name>
    <name evidence="13" type="ORF">SRO942_LOCUS32462</name>
    <name evidence="12" type="ORF">TMI583_LOCUS25093</name>
</gene>
<protein>
    <submittedName>
        <fullName evidence="11">Uncharacterized protein</fullName>
    </submittedName>
</protein>
<feature type="transmembrane region" description="Helical" evidence="9">
    <location>
        <begin position="208"/>
        <end position="227"/>
    </location>
</feature>
<evidence type="ECO:0000313" key="11">
    <source>
        <dbReference type="EMBL" id="CAF1370040.1"/>
    </source>
</evidence>
<evidence type="ECO:0000256" key="5">
    <source>
        <dbReference type="ARBA" id="ARBA00022927"/>
    </source>
</evidence>
<evidence type="ECO:0000256" key="6">
    <source>
        <dbReference type="ARBA" id="ARBA00022989"/>
    </source>
</evidence>
<dbReference type="Proteomes" id="UP000681722">
    <property type="component" value="Unassembled WGS sequence"/>
</dbReference>
<feature type="transmembrane region" description="Helical" evidence="9">
    <location>
        <begin position="315"/>
        <end position="339"/>
    </location>
</feature>
<comment type="subcellular location">
    <subcellularLocation>
        <location evidence="1">Membrane</location>
        <topology evidence="1">Multi-pass membrane protein</topology>
    </subcellularLocation>
</comment>
<keyword evidence="5" id="KW-0653">Protein transport</keyword>
<evidence type="ECO:0000313" key="14">
    <source>
        <dbReference type="Proteomes" id="UP000663829"/>
    </source>
</evidence>
<feature type="transmembrane region" description="Helical" evidence="9">
    <location>
        <begin position="78"/>
        <end position="100"/>
    </location>
</feature>
<dbReference type="Proteomes" id="UP000663829">
    <property type="component" value="Unassembled WGS sequence"/>
</dbReference>
<accession>A0A815ILH3</accession>
<feature type="transmembrane region" description="Helical" evidence="9">
    <location>
        <begin position="265"/>
        <end position="285"/>
    </location>
</feature>
<keyword evidence="6 9" id="KW-1133">Transmembrane helix</keyword>
<feature type="compositionally biased region" description="Polar residues" evidence="8">
    <location>
        <begin position="720"/>
        <end position="729"/>
    </location>
</feature>
<evidence type="ECO:0000256" key="7">
    <source>
        <dbReference type="ARBA" id="ARBA00023136"/>
    </source>
</evidence>
<feature type="transmembrane region" description="Helical" evidence="9">
    <location>
        <begin position="380"/>
        <end position="398"/>
    </location>
</feature>
<dbReference type="Proteomes" id="UP000682733">
    <property type="component" value="Unassembled WGS sequence"/>
</dbReference>
<dbReference type="InterPro" id="IPR004813">
    <property type="entry name" value="OPT"/>
</dbReference>
<dbReference type="Pfam" id="PF03169">
    <property type="entry name" value="OPT"/>
    <property type="match status" value="1"/>
</dbReference>
<evidence type="ECO:0000256" key="2">
    <source>
        <dbReference type="ARBA" id="ARBA00022448"/>
    </source>
</evidence>
<dbReference type="EMBL" id="CAJOBA010036188">
    <property type="protein sequence ID" value="CAF4018445.1"/>
    <property type="molecule type" value="Genomic_DNA"/>
</dbReference>
<name>A0A815ILH3_9BILA</name>
<dbReference type="AlphaFoldDB" id="A0A815ILH3"/>